<reference evidence="4" key="1">
    <citation type="submission" date="2019-12" db="EMBL/GenBank/DDBJ databases">
        <title>Complete genome of Terracaulis silvestris 0127_4.</title>
        <authorList>
            <person name="Vieira S."/>
            <person name="Riedel T."/>
            <person name="Sproer C."/>
            <person name="Pascual J."/>
            <person name="Boedeker C."/>
            <person name="Overmann J."/>
        </authorList>
    </citation>
    <scope>NUCLEOTIDE SEQUENCE [LARGE SCALE GENOMIC DNA]</scope>
    <source>
        <strain evidence="4">0127_4</strain>
    </source>
</reference>
<feature type="signal peptide" evidence="2">
    <location>
        <begin position="1"/>
        <end position="24"/>
    </location>
</feature>
<dbReference type="KEGG" id="tsv:DSM104635_03402"/>
<evidence type="ECO:0000313" key="3">
    <source>
        <dbReference type="EMBL" id="QGZ96542.1"/>
    </source>
</evidence>
<protein>
    <submittedName>
        <fullName evidence="3">Uncharacterized protein</fullName>
    </submittedName>
</protein>
<organism evidence="3 4">
    <name type="scientific">Terricaulis silvestris</name>
    <dbReference type="NCBI Taxonomy" id="2686094"/>
    <lineage>
        <taxon>Bacteria</taxon>
        <taxon>Pseudomonadati</taxon>
        <taxon>Pseudomonadota</taxon>
        <taxon>Alphaproteobacteria</taxon>
        <taxon>Caulobacterales</taxon>
        <taxon>Caulobacteraceae</taxon>
        <taxon>Terricaulis</taxon>
    </lineage>
</organism>
<evidence type="ECO:0000313" key="4">
    <source>
        <dbReference type="Proteomes" id="UP000431269"/>
    </source>
</evidence>
<dbReference type="AlphaFoldDB" id="A0A6I6MY23"/>
<accession>A0A6I6MY23</accession>
<feature type="compositionally biased region" description="Polar residues" evidence="1">
    <location>
        <begin position="30"/>
        <end position="39"/>
    </location>
</feature>
<feature type="region of interest" description="Disordered" evidence="1">
    <location>
        <begin position="26"/>
        <end position="45"/>
    </location>
</feature>
<evidence type="ECO:0000256" key="1">
    <source>
        <dbReference type="SAM" id="MobiDB-lite"/>
    </source>
</evidence>
<sequence>MQLRLFSSVCAVALGLAFALMAWADDGSSTDEGSASAVENSVAAR</sequence>
<keyword evidence="4" id="KW-1185">Reference proteome</keyword>
<feature type="chain" id="PRO_5026027970" evidence="2">
    <location>
        <begin position="25"/>
        <end position="45"/>
    </location>
</feature>
<evidence type="ECO:0000256" key="2">
    <source>
        <dbReference type="SAM" id="SignalP"/>
    </source>
</evidence>
<dbReference type="EMBL" id="CP047045">
    <property type="protein sequence ID" value="QGZ96542.1"/>
    <property type="molecule type" value="Genomic_DNA"/>
</dbReference>
<dbReference type="RefSeq" id="WP_158767324.1">
    <property type="nucleotide sequence ID" value="NZ_CP047045.1"/>
</dbReference>
<keyword evidence="2" id="KW-0732">Signal</keyword>
<gene>
    <name evidence="3" type="ORF">DSM104635_03402</name>
</gene>
<name>A0A6I6MY23_9CAUL</name>
<dbReference type="Proteomes" id="UP000431269">
    <property type="component" value="Chromosome"/>
</dbReference>
<proteinExistence type="predicted"/>